<evidence type="ECO:0000313" key="2">
    <source>
        <dbReference type="Proteomes" id="UP001576780"/>
    </source>
</evidence>
<keyword evidence="2" id="KW-1185">Reference proteome</keyword>
<name>A0ABV4WDT8_9CYAN</name>
<dbReference type="EMBL" id="JBHFNT010000018">
    <property type="protein sequence ID" value="MFB2833241.1"/>
    <property type="molecule type" value="Genomic_DNA"/>
</dbReference>
<dbReference type="Proteomes" id="UP001576780">
    <property type="component" value="Unassembled WGS sequence"/>
</dbReference>
<comment type="caution">
    <text evidence="1">The sequence shown here is derived from an EMBL/GenBank/DDBJ whole genome shotgun (WGS) entry which is preliminary data.</text>
</comment>
<dbReference type="RefSeq" id="WP_413275708.1">
    <property type="nucleotide sequence ID" value="NZ_JBHFNT010000018.1"/>
</dbReference>
<dbReference type="InterPro" id="IPR014951">
    <property type="entry name" value="DUF1822"/>
</dbReference>
<evidence type="ECO:0000313" key="1">
    <source>
        <dbReference type="EMBL" id="MFB2833241.1"/>
    </source>
</evidence>
<reference evidence="1 2" key="1">
    <citation type="submission" date="2024-09" db="EMBL/GenBank/DDBJ databases">
        <title>Floridaenema gen nov. (Aerosakkonemataceae, Aerosakkonematales ord. nov., Cyanobacteria) from benthic tropical and subtropical fresh waters, with the description of four new species.</title>
        <authorList>
            <person name="Moretto J.A."/>
            <person name="Berthold D.E."/>
            <person name="Lefler F.W."/>
            <person name="Huang I.-S."/>
            <person name="Laughinghouse H. IV."/>
        </authorList>
    </citation>
    <scope>NUCLEOTIDE SEQUENCE [LARGE SCALE GENOMIC DNA]</scope>
    <source>
        <strain evidence="1 2">BLCC-F167</strain>
    </source>
</reference>
<accession>A0ABV4WDT8</accession>
<dbReference type="Pfam" id="PF08852">
    <property type="entry name" value="DUF1822"/>
    <property type="match status" value="1"/>
</dbReference>
<organism evidence="1 2">
    <name type="scientific">Floridaenema evergladense BLCC-F167</name>
    <dbReference type="NCBI Taxonomy" id="3153639"/>
    <lineage>
        <taxon>Bacteria</taxon>
        <taxon>Bacillati</taxon>
        <taxon>Cyanobacteriota</taxon>
        <taxon>Cyanophyceae</taxon>
        <taxon>Oscillatoriophycideae</taxon>
        <taxon>Aerosakkonematales</taxon>
        <taxon>Aerosakkonemataceae</taxon>
        <taxon>Floridanema</taxon>
        <taxon>Floridanema evergladense</taxon>
    </lineage>
</organism>
<proteinExistence type="predicted"/>
<gene>
    <name evidence="1" type="ORF">ACE1CA_01770</name>
</gene>
<protein>
    <submittedName>
        <fullName evidence="1">DUF1822 family protein</fullName>
    </submittedName>
</protein>
<sequence>MIANSSVFDFTQIWLEFSAQQQNQAWENSQSFSSPSSRWNAYLNQICLITVLPWLQEEYAPKAKVWLNNAALPSFWEVVNGTAIVLDDTRFVLIPSEAIDQSELRVPQEWVDIPSWVADYYLAVQVNPDDRCVVIWPGFLTNAEKKGVKTC</sequence>